<dbReference type="PANTHER" id="PTHR30483">
    <property type="entry name" value="LEUCINE-SPECIFIC-BINDING PROTEIN"/>
    <property type="match status" value="1"/>
</dbReference>
<dbReference type="EMBL" id="JABCJJ010000019">
    <property type="protein sequence ID" value="NMR20893.1"/>
    <property type="molecule type" value="Genomic_DNA"/>
</dbReference>
<dbReference type="Pfam" id="PF13458">
    <property type="entry name" value="Peripla_BP_6"/>
    <property type="match status" value="1"/>
</dbReference>
<feature type="signal peptide" evidence="3">
    <location>
        <begin position="1"/>
        <end position="28"/>
    </location>
</feature>
<keyword evidence="2 3" id="KW-0732">Signal</keyword>
<dbReference type="PROSITE" id="PS51257">
    <property type="entry name" value="PROKAR_LIPOPROTEIN"/>
    <property type="match status" value="1"/>
</dbReference>
<evidence type="ECO:0000259" key="4">
    <source>
        <dbReference type="Pfam" id="PF13458"/>
    </source>
</evidence>
<dbReference type="Proteomes" id="UP000562124">
    <property type="component" value="Unassembled WGS sequence"/>
</dbReference>
<dbReference type="SUPFAM" id="SSF53822">
    <property type="entry name" value="Periplasmic binding protein-like I"/>
    <property type="match status" value="1"/>
</dbReference>
<comment type="similarity">
    <text evidence="1">Belongs to the leucine-binding protein family.</text>
</comment>
<dbReference type="InterPro" id="IPR028082">
    <property type="entry name" value="Peripla_BP_I"/>
</dbReference>
<keyword evidence="6" id="KW-1185">Reference proteome</keyword>
<sequence>MNRSTHAVRAAAFAGAAALVLTACSGGADEDGSGTDTTGGGTDAQPLIVGSLLPQTGSLAFLGPPEIAGVDLAIQEINEAGGVLGQDVEIVHADSSDADNAEVATQSVADLMSQDVQVVVGAASSSVTLNVLDDITGAEIVQISPANTATALSGASPFYFRTAPSDLVQGAALGNLILQDGRANVAFLVFNDDYGITLRDVAKRTIEEAGGTVVYGNEGEEFDPASDDVVASAVTAALSTNPDAIVVIAFDQTKLIVPALASAGVPGSMMYFVDGNLADYSADFEPGTLEGAKGTLPGKAADESFRERLLEVNSGLTDFSYAAESYDAVILAALAAVRGEGTDGPTIQENMAAVSGAEGGEECASFAECVDLLEAGDDIAYQAVSAAGPFNEDNDPSSAWVGIYTFGPDNKYTWTSEVFGEL</sequence>
<evidence type="ECO:0000313" key="6">
    <source>
        <dbReference type="Proteomes" id="UP000562124"/>
    </source>
</evidence>
<name>A0A7Y0M0P0_CELFI</name>
<dbReference type="PANTHER" id="PTHR30483:SF6">
    <property type="entry name" value="PERIPLASMIC BINDING PROTEIN OF ABC TRANSPORTER FOR NATURAL AMINO ACIDS"/>
    <property type="match status" value="1"/>
</dbReference>
<evidence type="ECO:0000256" key="2">
    <source>
        <dbReference type="ARBA" id="ARBA00022729"/>
    </source>
</evidence>
<feature type="chain" id="PRO_5031263884" evidence="3">
    <location>
        <begin position="29"/>
        <end position="422"/>
    </location>
</feature>
<evidence type="ECO:0000313" key="5">
    <source>
        <dbReference type="EMBL" id="NMR20893.1"/>
    </source>
</evidence>
<accession>A0A7Y0M0P0</accession>
<dbReference type="RefSeq" id="WP_169325273.1">
    <property type="nucleotide sequence ID" value="NZ_JABCJJ010000019.1"/>
</dbReference>
<organism evidence="5 6">
    <name type="scientific">Cellulomonas fimi</name>
    <dbReference type="NCBI Taxonomy" id="1708"/>
    <lineage>
        <taxon>Bacteria</taxon>
        <taxon>Bacillati</taxon>
        <taxon>Actinomycetota</taxon>
        <taxon>Actinomycetes</taxon>
        <taxon>Micrococcales</taxon>
        <taxon>Cellulomonadaceae</taxon>
        <taxon>Cellulomonas</taxon>
    </lineage>
</organism>
<dbReference type="InterPro" id="IPR051010">
    <property type="entry name" value="BCAA_transport"/>
</dbReference>
<dbReference type="AlphaFoldDB" id="A0A7Y0M0P0"/>
<gene>
    <name evidence="5" type="ORF">HIR71_11805</name>
</gene>
<comment type="caution">
    <text evidence="5">The sequence shown here is derived from an EMBL/GenBank/DDBJ whole genome shotgun (WGS) entry which is preliminary data.</text>
</comment>
<evidence type="ECO:0000256" key="3">
    <source>
        <dbReference type="SAM" id="SignalP"/>
    </source>
</evidence>
<proteinExistence type="inferred from homology"/>
<dbReference type="InterPro" id="IPR028081">
    <property type="entry name" value="Leu-bd"/>
</dbReference>
<evidence type="ECO:0000256" key="1">
    <source>
        <dbReference type="ARBA" id="ARBA00010062"/>
    </source>
</evidence>
<reference evidence="5 6" key="1">
    <citation type="submission" date="2020-04" db="EMBL/GenBank/DDBJ databases">
        <title>Sequencing and Assembly of C. fimi.</title>
        <authorList>
            <person name="Ramsey A.R."/>
        </authorList>
    </citation>
    <scope>NUCLEOTIDE SEQUENCE [LARGE SCALE GENOMIC DNA]</scope>
    <source>
        <strain evidence="5 6">SB</strain>
    </source>
</reference>
<dbReference type="Gene3D" id="3.40.50.2300">
    <property type="match status" value="2"/>
</dbReference>
<protein>
    <submittedName>
        <fullName evidence="5">Amino acid ABC transporter substrate-binding protein</fullName>
    </submittedName>
</protein>
<feature type="domain" description="Leucine-binding protein" evidence="4">
    <location>
        <begin position="49"/>
        <end position="355"/>
    </location>
</feature>